<organism evidence="2 3">
    <name type="scientific">Sphingobium yanoikuyae</name>
    <name type="common">Sphingomonas yanoikuyae</name>
    <dbReference type="NCBI Taxonomy" id="13690"/>
    <lineage>
        <taxon>Bacteria</taxon>
        <taxon>Pseudomonadati</taxon>
        <taxon>Pseudomonadota</taxon>
        <taxon>Alphaproteobacteria</taxon>
        <taxon>Sphingomonadales</taxon>
        <taxon>Sphingomonadaceae</taxon>
        <taxon>Sphingobium</taxon>
    </lineage>
</organism>
<comment type="caution">
    <text evidence="2">The sequence shown here is derived from an EMBL/GenBank/DDBJ whole genome shotgun (WGS) entry which is preliminary data.</text>
</comment>
<feature type="region of interest" description="Disordered" evidence="1">
    <location>
        <begin position="1"/>
        <end position="37"/>
    </location>
</feature>
<reference evidence="2" key="1">
    <citation type="submission" date="2022-09" db="EMBL/GenBank/DDBJ databases">
        <title>Intensive care unit water sources are persistently colonized with multi-drug resistant bacteria and are the site of extensive horizontal gene transfer of antibiotic resistance genes.</title>
        <authorList>
            <person name="Diorio-Toth L."/>
        </authorList>
    </citation>
    <scope>NUCLEOTIDE SEQUENCE</scope>
    <source>
        <strain evidence="2">GD03659</strain>
    </source>
</reference>
<evidence type="ECO:0000313" key="3">
    <source>
        <dbReference type="Proteomes" id="UP001162318"/>
    </source>
</evidence>
<sequence>MSFDRGRRGGRGKDKRDGFGDDNFYDQGSGGGFGGGG</sequence>
<gene>
    <name evidence="2" type="ORF">N5J77_30180</name>
</gene>
<evidence type="ECO:0000313" key="2">
    <source>
        <dbReference type="EMBL" id="MDH2135387.1"/>
    </source>
</evidence>
<dbReference type="EMBL" id="JAOCKX010000132">
    <property type="protein sequence ID" value="MDH2135387.1"/>
    <property type="molecule type" value="Genomic_DNA"/>
</dbReference>
<feature type="compositionally biased region" description="Basic and acidic residues" evidence="1">
    <location>
        <begin position="1"/>
        <end position="19"/>
    </location>
</feature>
<accession>A0AA43BFZ2</accession>
<name>A0AA43BFZ2_SPHYA</name>
<feature type="compositionally biased region" description="Gly residues" evidence="1">
    <location>
        <begin position="28"/>
        <end position="37"/>
    </location>
</feature>
<dbReference type="Proteomes" id="UP001162318">
    <property type="component" value="Unassembled WGS sequence"/>
</dbReference>
<dbReference type="AlphaFoldDB" id="A0AA43BFZ2"/>
<feature type="non-terminal residue" evidence="2">
    <location>
        <position position="37"/>
    </location>
</feature>
<evidence type="ECO:0000256" key="1">
    <source>
        <dbReference type="SAM" id="MobiDB-lite"/>
    </source>
</evidence>
<proteinExistence type="predicted"/>
<protein>
    <submittedName>
        <fullName evidence="2">Cold-shock protein</fullName>
    </submittedName>
</protein>